<dbReference type="RefSeq" id="WP_348386715.1">
    <property type="nucleotide sequence ID" value="NZ_CP134146.1"/>
</dbReference>
<keyword evidence="3" id="KW-1185">Reference proteome</keyword>
<feature type="transmembrane region" description="Helical" evidence="1">
    <location>
        <begin position="87"/>
        <end position="107"/>
    </location>
</feature>
<sequence length="108" mass="12342">MITKLLLLSISIFLVSRLMEGIRLKSFVTAVVVAVVYSVADLLLWWLMVFFSMPLIILTFGLFVFVLNAILLWITDQIIDDFEIKDLSTTFIASLIISAINLILNWLF</sequence>
<dbReference type="EMBL" id="CP134146">
    <property type="protein sequence ID" value="WNC67556.1"/>
    <property type="molecule type" value="Genomic_DNA"/>
</dbReference>
<evidence type="ECO:0000313" key="3">
    <source>
        <dbReference type="Proteomes" id="UP001248581"/>
    </source>
</evidence>
<organism evidence="2 3">
    <name type="scientific">Thalassotalea nanhaiensis</name>
    <dbReference type="NCBI Taxonomy" id="3065648"/>
    <lineage>
        <taxon>Bacteria</taxon>
        <taxon>Pseudomonadati</taxon>
        <taxon>Pseudomonadota</taxon>
        <taxon>Gammaproteobacteria</taxon>
        <taxon>Alteromonadales</taxon>
        <taxon>Colwelliaceae</taxon>
        <taxon>Thalassotalea</taxon>
    </lineage>
</organism>
<dbReference type="Pfam" id="PF04020">
    <property type="entry name" value="Phage_holin_4_2"/>
    <property type="match status" value="1"/>
</dbReference>
<evidence type="ECO:0000256" key="1">
    <source>
        <dbReference type="SAM" id="Phobius"/>
    </source>
</evidence>
<reference evidence="3" key="1">
    <citation type="submission" date="2023-09" db="EMBL/GenBank/DDBJ databases">
        <authorList>
            <person name="Li S."/>
            <person name="Li X."/>
            <person name="Zhang C."/>
            <person name="Zhao Z."/>
        </authorList>
    </citation>
    <scope>NUCLEOTIDE SEQUENCE [LARGE SCALE GENOMIC DNA]</scope>
    <source>
        <strain evidence="3">SQ345</strain>
    </source>
</reference>
<keyword evidence="1" id="KW-0472">Membrane</keyword>
<keyword evidence="1" id="KW-1133">Transmembrane helix</keyword>
<protein>
    <submittedName>
        <fullName evidence="2">Phage holin family protein</fullName>
    </submittedName>
</protein>
<proteinExistence type="predicted"/>
<dbReference type="PANTHER" id="PTHR37309:SF1">
    <property type="entry name" value="SLR0284 PROTEIN"/>
    <property type="match status" value="1"/>
</dbReference>
<accession>A0ABY9TFU6</accession>
<feature type="transmembrane region" description="Helical" evidence="1">
    <location>
        <begin position="55"/>
        <end position="75"/>
    </location>
</feature>
<dbReference type="PANTHER" id="PTHR37309">
    <property type="entry name" value="SLR0284 PROTEIN"/>
    <property type="match status" value="1"/>
</dbReference>
<feature type="transmembrane region" description="Helical" evidence="1">
    <location>
        <begin position="27"/>
        <end position="48"/>
    </location>
</feature>
<evidence type="ECO:0000313" key="2">
    <source>
        <dbReference type="EMBL" id="WNC67556.1"/>
    </source>
</evidence>
<name>A0ABY9TFU6_9GAMM</name>
<dbReference type="Proteomes" id="UP001248581">
    <property type="component" value="Chromosome"/>
</dbReference>
<keyword evidence="1" id="KW-0812">Transmembrane</keyword>
<gene>
    <name evidence="2" type="ORF">RI845_13640</name>
</gene>
<dbReference type="InterPro" id="IPR007165">
    <property type="entry name" value="Phage_holin_4_2"/>
</dbReference>